<sequence>MIPWSSQSCESSDCGQESNLQHYQPNSSPSLILNTQHQCIATLKSPNAYISSMVLSGKFFFTGSSDNEICLWCRDLFSSELGQESPVYNMCAPGKGAVKCLLVSSDKIFSAHQDHKIRVWRIDMDETENAKFSHLVTLPKLSDRAMKFLVPKNHVEIRRHKKATWVHHVDSVSSLALSNDESLMYSVSWDRTIKIWRTNDFKCLESISKAHDDAINAIVITIDGCVYTGSADKKIKVWKKHSEETKHCLVATLNGHSFGINALALSTDESQLYSGHSDGAIVVWGRSNYSNMVVSGALLGHRKSILCLAVANDLLCSGSADKTVKIWRPLEGLYSCLVSLEGHNGPVKCLAVTNDHHKPKDSVSSYLIYSGSLDYEMKVWQVVVPNF</sequence>
<dbReference type="InterPro" id="IPR015943">
    <property type="entry name" value="WD40/YVTN_repeat-like_dom_sf"/>
</dbReference>
<dbReference type="PRINTS" id="PR00320">
    <property type="entry name" value="GPROTEINBRPT"/>
</dbReference>
<keyword evidence="2" id="KW-0677">Repeat</keyword>
<proteinExistence type="predicted"/>
<dbReference type="Proteomes" id="UP001454036">
    <property type="component" value="Unassembled WGS sequence"/>
</dbReference>
<feature type="repeat" description="WD" evidence="3">
    <location>
        <begin position="208"/>
        <end position="239"/>
    </location>
</feature>
<evidence type="ECO:0000313" key="4">
    <source>
        <dbReference type="EMBL" id="GAA0139476.1"/>
    </source>
</evidence>
<dbReference type="SUPFAM" id="SSF50978">
    <property type="entry name" value="WD40 repeat-like"/>
    <property type="match status" value="1"/>
</dbReference>
<evidence type="ECO:0000256" key="3">
    <source>
        <dbReference type="PROSITE-ProRule" id="PRU00221"/>
    </source>
</evidence>
<accession>A0AAV3NLU4</accession>
<evidence type="ECO:0000256" key="2">
    <source>
        <dbReference type="ARBA" id="ARBA00022737"/>
    </source>
</evidence>
<evidence type="ECO:0000256" key="1">
    <source>
        <dbReference type="ARBA" id="ARBA00022574"/>
    </source>
</evidence>
<dbReference type="SMART" id="SM00320">
    <property type="entry name" value="WD40"/>
    <property type="match status" value="7"/>
</dbReference>
<comment type="caution">
    <text evidence="4">The sequence shown here is derived from an EMBL/GenBank/DDBJ whole genome shotgun (WGS) entry which is preliminary data.</text>
</comment>
<dbReference type="InterPro" id="IPR001680">
    <property type="entry name" value="WD40_rpt"/>
</dbReference>
<feature type="repeat" description="WD" evidence="3">
    <location>
        <begin position="298"/>
        <end position="327"/>
    </location>
</feature>
<reference evidence="4 5" key="1">
    <citation type="submission" date="2024-01" db="EMBL/GenBank/DDBJ databases">
        <title>The complete chloroplast genome sequence of Lithospermum erythrorhizon: insights into the phylogenetic relationship among Boraginaceae species and the maternal lineages of purple gromwells.</title>
        <authorList>
            <person name="Okada T."/>
            <person name="Watanabe K."/>
        </authorList>
    </citation>
    <scope>NUCLEOTIDE SEQUENCE [LARGE SCALE GENOMIC DNA]</scope>
</reference>
<dbReference type="PANTHER" id="PTHR22844">
    <property type="entry name" value="F-BOX AND WD40 DOMAIN PROTEIN"/>
    <property type="match status" value="1"/>
</dbReference>
<dbReference type="PANTHER" id="PTHR22844:SF331">
    <property type="entry name" value="SIMILARITY TO GTP-BINDING REGULATORY PROTEIN AND WD-REPEAT PROTEIN"/>
    <property type="match status" value="1"/>
</dbReference>
<dbReference type="InterPro" id="IPR036322">
    <property type="entry name" value="WD40_repeat_dom_sf"/>
</dbReference>
<name>A0AAV3NLU4_LITER</name>
<dbReference type="PROSITE" id="PS50294">
    <property type="entry name" value="WD_REPEATS_REGION"/>
    <property type="match status" value="3"/>
</dbReference>
<organism evidence="4 5">
    <name type="scientific">Lithospermum erythrorhizon</name>
    <name type="common">Purple gromwell</name>
    <name type="synonym">Lithospermum officinale var. erythrorhizon</name>
    <dbReference type="NCBI Taxonomy" id="34254"/>
    <lineage>
        <taxon>Eukaryota</taxon>
        <taxon>Viridiplantae</taxon>
        <taxon>Streptophyta</taxon>
        <taxon>Embryophyta</taxon>
        <taxon>Tracheophyta</taxon>
        <taxon>Spermatophyta</taxon>
        <taxon>Magnoliopsida</taxon>
        <taxon>eudicotyledons</taxon>
        <taxon>Gunneridae</taxon>
        <taxon>Pentapetalae</taxon>
        <taxon>asterids</taxon>
        <taxon>lamiids</taxon>
        <taxon>Boraginales</taxon>
        <taxon>Boraginaceae</taxon>
        <taxon>Boraginoideae</taxon>
        <taxon>Lithospermeae</taxon>
        <taxon>Lithospermum</taxon>
    </lineage>
</organism>
<gene>
    <name evidence="4" type="ORF">LIER_01011</name>
</gene>
<dbReference type="EMBL" id="BAABME010000093">
    <property type="protein sequence ID" value="GAA0139476.1"/>
    <property type="molecule type" value="Genomic_DNA"/>
</dbReference>
<keyword evidence="1 3" id="KW-0853">WD repeat</keyword>
<dbReference type="PROSITE" id="PS50082">
    <property type="entry name" value="WD_REPEATS_2"/>
    <property type="match status" value="4"/>
</dbReference>
<dbReference type="AlphaFoldDB" id="A0AAV3NLU4"/>
<dbReference type="InterPro" id="IPR020472">
    <property type="entry name" value="WD40_PAC1"/>
</dbReference>
<keyword evidence="5" id="KW-1185">Reference proteome</keyword>
<feature type="repeat" description="WD" evidence="3">
    <location>
        <begin position="253"/>
        <end position="284"/>
    </location>
</feature>
<dbReference type="Gene3D" id="2.130.10.10">
    <property type="entry name" value="YVTN repeat-like/Quinoprotein amine dehydrogenase"/>
    <property type="match status" value="3"/>
</dbReference>
<dbReference type="FunFam" id="2.130.10.10:FF:000775">
    <property type="entry name" value="BnaA09g28200D protein"/>
    <property type="match status" value="1"/>
</dbReference>
<dbReference type="InterPro" id="IPR045182">
    <property type="entry name" value="JINGUBANG-like"/>
</dbReference>
<evidence type="ECO:0000313" key="5">
    <source>
        <dbReference type="Proteomes" id="UP001454036"/>
    </source>
</evidence>
<dbReference type="CDD" id="cd00200">
    <property type="entry name" value="WD40"/>
    <property type="match status" value="1"/>
</dbReference>
<feature type="repeat" description="WD" evidence="3">
    <location>
        <begin position="165"/>
        <end position="206"/>
    </location>
</feature>
<dbReference type="Pfam" id="PF00400">
    <property type="entry name" value="WD40"/>
    <property type="match status" value="6"/>
</dbReference>
<protein>
    <submittedName>
        <fullName evidence="4">Uncharacterized protein</fullName>
    </submittedName>
</protein>